<organism evidence="4 5">
    <name type="scientific">Amycolatopsis lurida NRRL 2430</name>
    <dbReference type="NCBI Taxonomy" id="1460371"/>
    <lineage>
        <taxon>Bacteria</taxon>
        <taxon>Bacillati</taxon>
        <taxon>Actinomycetota</taxon>
        <taxon>Actinomycetes</taxon>
        <taxon>Pseudonocardiales</taxon>
        <taxon>Pseudonocardiaceae</taxon>
        <taxon>Amycolatopsis</taxon>
    </lineage>
</organism>
<keyword evidence="5" id="KW-1185">Reference proteome</keyword>
<evidence type="ECO:0000256" key="2">
    <source>
        <dbReference type="ARBA" id="ARBA00022801"/>
    </source>
</evidence>
<dbReference type="PROSITE" id="PS51677">
    <property type="entry name" value="NODB"/>
    <property type="match status" value="1"/>
</dbReference>
<dbReference type="PANTHER" id="PTHR10587:SF133">
    <property type="entry name" value="CHITIN DEACETYLASE 1-RELATED"/>
    <property type="match status" value="1"/>
</dbReference>
<dbReference type="Pfam" id="PF01522">
    <property type="entry name" value="Polysacc_deac_1"/>
    <property type="match status" value="1"/>
</dbReference>
<dbReference type="EMBL" id="JFBM01000012">
    <property type="protein sequence ID" value="KFU80301.1"/>
    <property type="molecule type" value="Genomic_DNA"/>
</dbReference>
<dbReference type="GO" id="GO:0016810">
    <property type="term" value="F:hydrolase activity, acting on carbon-nitrogen (but not peptide) bonds"/>
    <property type="evidence" value="ECO:0007669"/>
    <property type="project" value="InterPro"/>
</dbReference>
<dbReference type="GO" id="GO:0046872">
    <property type="term" value="F:metal ion binding"/>
    <property type="evidence" value="ECO:0007669"/>
    <property type="project" value="UniProtKB-KW"/>
</dbReference>
<dbReference type="CDD" id="cd10917">
    <property type="entry name" value="CE4_NodB_like_6s_7s"/>
    <property type="match status" value="1"/>
</dbReference>
<comment type="caution">
    <text evidence="4">The sequence shown here is derived from an EMBL/GenBank/DDBJ whole genome shotgun (WGS) entry which is preliminary data.</text>
</comment>
<dbReference type="InterPro" id="IPR050248">
    <property type="entry name" value="Polysacc_deacetylase_ArnD"/>
</dbReference>
<accession>A0A2P2FU88</accession>
<dbReference type="Gene3D" id="3.20.20.370">
    <property type="entry name" value="Glycoside hydrolase/deacetylase"/>
    <property type="match status" value="1"/>
</dbReference>
<evidence type="ECO:0000313" key="4">
    <source>
        <dbReference type="EMBL" id="KFU80301.1"/>
    </source>
</evidence>
<feature type="domain" description="NodB homology" evidence="3">
    <location>
        <begin position="151"/>
        <end position="331"/>
    </location>
</feature>
<keyword evidence="2" id="KW-0378">Hydrolase</keyword>
<dbReference type="GO" id="GO:0005975">
    <property type="term" value="P:carbohydrate metabolic process"/>
    <property type="evidence" value="ECO:0007669"/>
    <property type="project" value="InterPro"/>
</dbReference>
<evidence type="ECO:0000259" key="3">
    <source>
        <dbReference type="PROSITE" id="PS51677"/>
    </source>
</evidence>
<dbReference type="Proteomes" id="UP000256220">
    <property type="component" value="Unassembled WGS sequence"/>
</dbReference>
<protein>
    <submittedName>
        <fullName evidence="4">Polysaccharide deacetylase</fullName>
    </submittedName>
</protein>
<gene>
    <name evidence="4" type="ORF">BB31_15865</name>
</gene>
<name>A0A2P2FU88_AMYLU</name>
<dbReference type="InterPro" id="IPR011330">
    <property type="entry name" value="Glyco_hydro/deAcase_b/a-brl"/>
</dbReference>
<keyword evidence="1" id="KW-0479">Metal-binding</keyword>
<dbReference type="AlphaFoldDB" id="A0A2P2FU88"/>
<sequence length="346" mass="36799">MLYAGIGWTASGFEIAVLDGNGHGDRPAVRFAADRSKEIASYLNGLGRSVTAVVDSTNGMLDGGFMAAGLDMYRADPAILPPRPGFGSVPAVELARAAWRDPGSLVRLKIESGSLTGRLDEHHAAMASSDEALAAMTAAGRSLEHGDRTRGQIALTFDDGPHPPYTGRILDILESYGVRATFFCVGLNAGARGEDLRRMAEQGHGVGNHTWSHPYLPDLSATELADQLNRTGDVIADAFGAVPAFFRPPYGSRTPAVLRSLTDLGARLALWDVDTEDWAMPGPEVIARTVLRQTIPGSIVLMHDGGGDRSQTVTALPSVIEGLLARGLEFVRVEDLVTPNFATGER</sequence>
<proteinExistence type="predicted"/>
<dbReference type="GO" id="GO:0016020">
    <property type="term" value="C:membrane"/>
    <property type="evidence" value="ECO:0007669"/>
    <property type="project" value="TreeGrafter"/>
</dbReference>
<evidence type="ECO:0000256" key="1">
    <source>
        <dbReference type="ARBA" id="ARBA00022723"/>
    </source>
</evidence>
<evidence type="ECO:0000313" key="5">
    <source>
        <dbReference type="Proteomes" id="UP000256220"/>
    </source>
</evidence>
<dbReference type="InterPro" id="IPR002509">
    <property type="entry name" value="NODB_dom"/>
</dbReference>
<reference evidence="4 5" key="1">
    <citation type="journal article" date="2014" name="Genome Announc.">
        <title>Draft Genome Sequence of Amycolatopsis lurida NRRL 2430, Producer of the Glycopeptide Family Antibiotic Ristocetin.</title>
        <authorList>
            <person name="Kwun M.J."/>
            <person name="Hong H.J."/>
        </authorList>
    </citation>
    <scope>NUCLEOTIDE SEQUENCE [LARGE SCALE GENOMIC DNA]</scope>
    <source>
        <strain evidence="4 5">NRRL 2430</strain>
    </source>
</reference>
<dbReference type="PANTHER" id="PTHR10587">
    <property type="entry name" value="GLYCOSYL TRANSFERASE-RELATED"/>
    <property type="match status" value="1"/>
</dbReference>
<dbReference type="RefSeq" id="WP_034311390.1">
    <property type="nucleotide sequence ID" value="NZ_JFBM01000012.1"/>
</dbReference>
<dbReference type="SUPFAM" id="SSF88713">
    <property type="entry name" value="Glycoside hydrolase/deacetylase"/>
    <property type="match status" value="1"/>
</dbReference>